<feature type="transmembrane region" description="Helical" evidence="2">
    <location>
        <begin position="228"/>
        <end position="247"/>
    </location>
</feature>
<keyword evidence="2" id="KW-0812">Transmembrane</keyword>
<gene>
    <name evidence="3" type="ORF">ACFPA8_16680</name>
</gene>
<evidence type="ECO:0000313" key="3">
    <source>
        <dbReference type="EMBL" id="MFC4495766.1"/>
    </source>
</evidence>
<dbReference type="EMBL" id="JBHSFH010000007">
    <property type="protein sequence ID" value="MFC4495766.1"/>
    <property type="molecule type" value="Genomic_DNA"/>
</dbReference>
<feature type="region of interest" description="Disordered" evidence="1">
    <location>
        <begin position="1"/>
        <end position="30"/>
    </location>
</feature>
<evidence type="ECO:0000256" key="2">
    <source>
        <dbReference type="SAM" id="Phobius"/>
    </source>
</evidence>
<proteinExistence type="predicted"/>
<sequence length="349" mass="37117">MSPAPNIAPGRTGATEGGARNRPAAPSRSRLPLGPRGLTWVLLRVHRGALALWGIFVTCTALAFVYLHFLGKEVERSQAPGCGNARETALSCGPAEMNAYDSYGGLLEVGAGLFTFLPFVIAVWAGGALVGREFERDTTAIAWTQSVSPVRWLATKVALSALLITVGTAGLTVLFRWIWLSAADIRTPVWYEADSFHATGPAGPAYALLGLAAGVFAGVLLRRTLPAIGAAAGALGLVYFVCEAYRFDLWPKTRLTGDKASNLPSDAYQAELGVIKNSGERVNELVCFDTELPAVLQKCLAEHDAQGVVAVIHPESHFWPLQLVETGVVLAVAAALTAAAFRLVRRRTP</sequence>
<organism evidence="3 4">
    <name type="scientific">Streptomyces ovatisporus</name>
    <dbReference type="NCBI Taxonomy" id="1128682"/>
    <lineage>
        <taxon>Bacteria</taxon>
        <taxon>Bacillati</taxon>
        <taxon>Actinomycetota</taxon>
        <taxon>Actinomycetes</taxon>
        <taxon>Kitasatosporales</taxon>
        <taxon>Streptomycetaceae</taxon>
        <taxon>Streptomyces</taxon>
    </lineage>
</organism>
<keyword evidence="2" id="KW-1133">Transmembrane helix</keyword>
<name>A0ABV9AA20_9ACTN</name>
<keyword evidence="2" id="KW-0472">Membrane</keyword>
<feature type="transmembrane region" description="Helical" evidence="2">
    <location>
        <begin position="199"/>
        <end position="221"/>
    </location>
</feature>
<accession>A0ABV9AA20</accession>
<feature type="transmembrane region" description="Helical" evidence="2">
    <location>
        <begin position="152"/>
        <end position="179"/>
    </location>
</feature>
<keyword evidence="4" id="KW-1185">Reference proteome</keyword>
<dbReference type="Proteomes" id="UP001595997">
    <property type="component" value="Unassembled WGS sequence"/>
</dbReference>
<evidence type="ECO:0000313" key="4">
    <source>
        <dbReference type="Proteomes" id="UP001595997"/>
    </source>
</evidence>
<evidence type="ECO:0000256" key="1">
    <source>
        <dbReference type="SAM" id="MobiDB-lite"/>
    </source>
</evidence>
<reference evidence="4" key="1">
    <citation type="journal article" date="2019" name="Int. J. Syst. Evol. Microbiol.">
        <title>The Global Catalogue of Microorganisms (GCM) 10K type strain sequencing project: providing services to taxonomists for standard genome sequencing and annotation.</title>
        <authorList>
            <consortium name="The Broad Institute Genomics Platform"/>
            <consortium name="The Broad Institute Genome Sequencing Center for Infectious Disease"/>
            <person name="Wu L."/>
            <person name="Ma J."/>
        </authorList>
    </citation>
    <scope>NUCLEOTIDE SEQUENCE [LARGE SCALE GENOMIC DNA]</scope>
    <source>
        <strain evidence="4">CGMCC 4.7357</strain>
    </source>
</reference>
<feature type="transmembrane region" description="Helical" evidence="2">
    <location>
        <begin position="323"/>
        <end position="344"/>
    </location>
</feature>
<feature type="transmembrane region" description="Helical" evidence="2">
    <location>
        <begin position="109"/>
        <end position="131"/>
    </location>
</feature>
<protein>
    <submittedName>
        <fullName evidence="3">ABC transporter permease</fullName>
    </submittedName>
</protein>
<feature type="transmembrane region" description="Helical" evidence="2">
    <location>
        <begin position="50"/>
        <end position="69"/>
    </location>
</feature>
<comment type="caution">
    <text evidence="3">The sequence shown here is derived from an EMBL/GenBank/DDBJ whole genome shotgun (WGS) entry which is preliminary data.</text>
</comment>
<dbReference type="RefSeq" id="WP_386449096.1">
    <property type="nucleotide sequence ID" value="NZ_JBHSFH010000007.1"/>
</dbReference>